<reference evidence="3" key="1">
    <citation type="submission" date="2017-09" db="EMBL/GenBank/DDBJ databases">
        <title>Depth-based differentiation of microbial function through sediment-hosted aquifers and enrichment of novel symbionts in the deep terrestrial subsurface.</title>
        <authorList>
            <person name="Probst A.J."/>
            <person name="Ladd B."/>
            <person name="Jarett J.K."/>
            <person name="Geller-Mcgrath D.E."/>
            <person name="Sieber C.M.K."/>
            <person name="Emerson J.B."/>
            <person name="Anantharaman K."/>
            <person name="Thomas B.C."/>
            <person name="Malmstrom R."/>
            <person name="Stieglmeier M."/>
            <person name="Klingl A."/>
            <person name="Woyke T."/>
            <person name="Ryan C.M."/>
            <person name="Banfield J.F."/>
        </authorList>
    </citation>
    <scope>NUCLEOTIDE SEQUENCE [LARGE SCALE GENOMIC DNA]</scope>
</reference>
<dbReference type="EMBL" id="PFPO01000049">
    <property type="protein sequence ID" value="PIZ99064.1"/>
    <property type="molecule type" value="Genomic_DNA"/>
</dbReference>
<accession>A0A2M7VET9</accession>
<feature type="domain" description="Flavodoxin-like" evidence="1">
    <location>
        <begin position="3"/>
        <end position="158"/>
    </location>
</feature>
<dbReference type="PROSITE" id="PS50902">
    <property type="entry name" value="FLAVODOXIN_LIKE"/>
    <property type="match status" value="1"/>
</dbReference>
<evidence type="ECO:0000313" key="3">
    <source>
        <dbReference type="Proteomes" id="UP000230405"/>
    </source>
</evidence>
<dbReference type="Proteomes" id="UP000230405">
    <property type="component" value="Unassembled WGS sequence"/>
</dbReference>
<evidence type="ECO:0000259" key="1">
    <source>
        <dbReference type="PROSITE" id="PS50902"/>
    </source>
</evidence>
<dbReference type="SUPFAM" id="SSF52218">
    <property type="entry name" value="Flavoproteins"/>
    <property type="match status" value="1"/>
</dbReference>
<protein>
    <submittedName>
        <fullName evidence="2">Flavodoxin</fullName>
    </submittedName>
</protein>
<comment type="caution">
    <text evidence="2">The sequence shown here is derived from an EMBL/GenBank/DDBJ whole genome shotgun (WGS) entry which is preliminary data.</text>
</comment>
<organism evidence="2 3">
    <name type="scientific">Candidatus Komeilibacteria bacterium CG_4_10_14_0_2_um_filter_37_10</name>
    <dbReference type="NCBI Taxonomy" id="1974470"/>
    <lineage>
        <taxon>Bacteria</taxon>
        <taxon>Candidatus Komeiliibacteriota</taxon>
    </lineage>
</organism>
<dbReference type="InterPro" id="IPR029039">
    <property type="entry name" value="Flavoprotein-like_sf"/>
</dbReference>
<gene>
    <name evidence="2" type="ORF">COX77_02615</name>
</gene>
<evidence type="ECO:0000313" key="2">
    <source>
        <dbReference type="EMBL" id="PIZ99064.1"/>
    </source>
</evidence>
<dbReference type="PANTHER" id="PTHR39201:SF1">
    <property type="entry name" value="FLAVODOXIN-LIKE DOMAIN-CONTAINING PROTEIN"/>
    <property type="match status" value="1"/>
</dbReference>
<sequence>MKKLIVYYSLSGNVQAMAEAMADAIGADILVLKPQEEIKATGLMKYFWGGRQVVMGVKPELRDWLIDPRDYDFIIIGTPVWAYTFAPPLSTFFSLVKLQNKKVAVFCCHGGGKRNTLDKMKEQLKDNIIVGKIDFLEPQKHDLIAEKKRAAQWATMLVNKLSE</sequence>
<proteinExistence type="predicted"/>
<dbReference type="PANTHER" id="PTHR39201">
    <property type="entry name" value="EXPORTED PROTEIN-RELATED"/>
    <property type="match status" value="1"/>
</dbReference>
<dbReference type="InterPro" id="IPR008254">
    <property type="entry name" value="Flavodoxin/NO_synth"/>
</dbReference>
<dbReference type="Gene3D" id="3.40.50.360">
    <property type="match status" value="1"/>
</dbReference>
<dbReference type="GO" id="GO:0010181">
    <property type="term" value="F:FMN binding"/>
    <property type="evidence" value="ECO:0007669"/>
    <property type="project" value="InterPro"/>
</dbReference>
<dbReference type="AlphaFoldDB" id="A0A2M7VET9"/>
<dbReference type="Pfam" id="PF12682">
    <property type="entry name" value="Flavodoxin_4"/>
    <property type="match status" value="1"/>
</dbReference>
<name>A0A2M7VET9_9BACT</name>